<feature type="transmembrane region" description="Helical" evidence="1">
    <location>
        <begin position="131"/>
        <end position="153"/>
    </location>
</feature>
<dbReference type="AlphaFoldDB" id="A0A0F4YMZ2"/>
<keyword evidence="1" id="KW-0812">Transmembrane</keyword>
<reference evidence="2 3" key="1">
    <citation type="submission" date="2015-04" db="EMBL/GenBank/DDBJ databases">
        <authorList>
            <person name="Heijne W.H."/>
            <person name="Fedorova N.D."/>
            <person name="Nierman W.C."/>
            <person name="Vollebregt A.W."/>
            <person name="Zhao Z."/>
            <person name="Wu L."/>
            <person name="Kumar M."/>
            <person name="Stam H."/>
            <person name="van den Berg M.A."/>
            <person name="Pel H.J."/>
        </authorList>
    </citation>
    <scope>NUCLEOTIDE SEQUENCE [LARGE SCALE GENOMIC DNA]</scope>
    <source>
        <strain evidence="2 3">CBS 393.64</strain>
    </source>
</reference>
<evidence type="ECO:0000313" key="3">
    <source>
        <dbReference type="Proteomes" id="UP000053958"/>
    </source>
</evidence>
<keyword evidence="1" id="KW-1133">Transmembrane helix</keyword>
<sequence length="353" mass="39642">MDFPRLHTLDSFLSIPIVIFGLLKVVSCIYANRLGLRYNIYIIASIVFLSAAVAVLVLSVHGLEWTSTASPIPAFYFLWDCVWYFLVSLRLLTVSFIVDYVFLTCLSLYILRQTRQGGLSRVLLVRRTLDFLAIALLASIVATLGLIYVWTWANLNQVLLIVTVGWTCHSHPMDRLPQPEMTSLWFSFPREKDPCLPTISCPFLVGQVWTTFAGSLKLRSHGIPATMAEGPQAIDVTEIAHDEKKLLERAQREVKEWRESENSEASVTVTLDKDWTVCNADGKDPGIADPSVRALLVTQNCSWGAVRVDSNPVTNVVTGNGKRLYIVTIEPGQICLFYQHPSVRYFRQQGSSN</sequence>
<accession>A0A0F4YMZ2</accession>
<feature type="transmembrane region" description="Helical" evidence="1">
    <location>
        <begin position="83"/>
        <end position="111"/>
    </location>
</feature>
<dbReference type="EMBL" id="LASV01000371">
    <property type="protein sequence ID" value="KKA19201.1"/>
    <property type="molecule type" value="Genomic_DNA"/>
</dbReference>
<organism evidence="2 3">
    <name type="scientific">Rasamsonia emersonii (strain ATCC 16479 / CBS 393.64 / IMI 116815)</name>
    <dbReference type="NCBI Taxonomy" id="1408163"/>
    <lineage>
        <taxon>Eukaryota</taxon>
        <taxon>Fungi</taxon>
        <taxon>Dikarya</taxon>
        <taxon>Ascomycota</taxon>
        <taxon>Pezizomycotina</taxon>
        <taxon>Eurotiomycetes</taxon>
        <taxon>Eurotiomycetidae</taxon>
        <taxon>Eurotiales</taxon>
        <taxon>Trichocomaceae</taxon>
        <taxon>Rasamsonia</taxon>
    </lineage>
</organism>
<feature type="transmembrane region" description="Helical" evidence="1">
    <location>
        <begin position="12"/>
        <end position="31"/>
    </location>
</feature>
<protein>
    <submittedName>
        <fullName evidence="2">Uncharacterized protein</fullName>
    </submittedName>
</protein>
<evidence type="ECO:0000256" key="1">
    <source>
        <dbReference type="SAM" id="Phobius"/>
    </source>
</evidence>
<name>A0A0F4YMZ2_RASE3</name>
<dbReference type="RefSeq" id="XP_013325813.1">
    <property type="nucleotide sequence ID" value="XM_013470359.1"/>
</dbReference>
<comment type="caution">
    <text evidence="2">The sequence shown here is derived from an EMBL/GenBank/DDBJ whole genome shotgun (WGS) entry which is preliminary data.</text>
</comment>
<feature type="transmembrane region" description="Helical" evidence="1">
    <location>
        <begin position="38"/>
        <end position="63"/>
    </location>
</feature>
<keyword evidence="3" id="KW-1185">Reference proteome</keyword>
<proteinExistence type="predicted"/>
<evidence type="ECO:0000313" key="2">
    <source>
        <dbReference type="EMBL" id="KKA19201.1"/>
    </source>
</evidence>
<dbReference type="OrthoDB" id="4368117at2759"/>
<dbReference type="GeneID" id="25319119"/>
<gene>
    <name evidence="2" type="ORF">T310_6837</name>
</gene>
<dbReference type="Proteomes" id="UP000053958">
    <property type="component" value="Unassembled WGS sequence"/>
</dbReference>
<keyword evidence="1" id="KW-0472">Membrane</keyword>